<dbReference type="Proteomes" id="UP001162501">
    <property type="component" value="Chromosome 11"/>
</dbReference>
<evidence type="ECO:0000313" key="2">
    <source>
        <dbReference type="Proteomes" id="UP001162501"/>
    </source>
</evidence>
<protein>
    <submittedName>
        <fullName evidence="1">Uncharacterized protein</fullName>
    </submittedName>
</protein>
<gene>
    <name evidence="1" type="ORF">MRATA1EN22A_LOCUS2931</name>
</gene>
<name>A0AC59Y869_RANTA</name>
<accession>A0AC59Y869</accession>
<organism evidence="1 2">
    <name type="scientific">Rangifer tarandus platyrhynchus</name>
    <name type="common">Svalbard reindeer</name>
    <dbReference type="NCBI Taxonomy" id="3082113"/>
    <lineage>
        <taxon>Eukaryota</taxon>
        <taxon>Metazoa</taxon>
        <taxon>Chordata</taxon>
        <taxon>Craniata</taxon>
        <taxon>Vertebrata</taxon>
        <taxon>Euteleostomi</taxon>
        <taxon>Mammalia</taxon>
        <taxon>Eutheria</taxon>
        <taxon>Laurasiatheria</taxon>
        <taxon>Artiodactyla</taxon>
        <taxon>Ruminantia</taxon>
        <taxon>Pecora</taxon>
        <taxon>Cervidae</taxon>
        <taxon>Odocoileinae</taxon>
        <taxon>Rangifer</taxon>
    </lineage>
</organism>
<reference evidence="1" key="2">
    <citation type="submission" date="2025-03" db="EMBL/GenBank/DDBJ databases">
        <authorList>
            <consortium name="ELIXIR-Norway"/>
            <consortium name="Elixir Norway"/>
        </authorList>
    </citation>
    <scope>NUCLEOTIDE SEQUENCE</scope>
</reference>
<dbReference type="EMBL" id="OX596095">
    <property type="protein sequence ID" value="CAM9468547.1"/>
    <property type="molecule type" value="Genomic_DNA"/>
</dbReference>
<evidence type="ECO:0000313" key="1">
    <source>
        <dbReference type="EMBL" id="CAM9468547.1"/>
    </source>
</evidence>
<reference evidence="1" key="1">
    <citation type="submission" date="2023-05" db="EMBL/GenBank/DDBJ databases">
        <authorList>
            <consortium name="ELIXIR-Norway"/>
        </authorList>
    </citation>
    <scope>NUCLEOTIDE SEQUENCE</scope>
</reference>
<sequence length="117" mass="13336">MSFQSPLQVPPTAYFKSDFPFFVCWLVSGFNVPSILNYTKEIPRKKVSSLSQFLSPNPPPPKELFFNVRSQKLPVLFFACLPTTFKPLSGPEEEFEEAPFRLAASFQSLPFPSREIN</sequence>
<proteinExistence type="predicted"/>